<dbReference type="EMBL" id="MHTM01000034">
    <property type="protein sequence ID" value="OHA61559.1"/>
    <property type="molecule type" value="Genomic_DNA"/>
</dbReference>
<dbReference type="InterPro" id="IPR001816">
    <property type="entry name" value="Transl_elong_EFTs/EF1B"/>
</dbReference>
<dbReference type="Pfam" id="PF00889">
    <property type="entry name" value="EF_TS"/>
    <property type="match status" value="1"/>
</dbReference>
<comment type="caution">
    <text evidence="9">The sequence shown here is derived from an EMBL/GenBank/DDBJ whole genome shotgun (WGS) entry which is preliminary data.</text>
</comment>
<dbReference type="Gene3D" id="1.10.8.10">
    <property type="entry name" value="DNA helicase RuvA subunit, C-terminal domain"/>
    <property type="match status" value="1"/>
</dbReference>
<dbReference type="PANTHER" id="PTHR11741:SF0">
    <property type="entry name" value="ELONGATION FACTOR TS, MITOCHONDRIAL"/>
    <property type="match status" value="1"/>
</dbReference>
<sequence length="153" mass="16655">MITTEQIKELRERTGISIAQCKTALEEASGDMTKAMEALKAKGAAIADKKSSRDIKAGTMGSYVHSTGAIATIVEVNSETDFVAKNQEFKDLANDLAMHIAACSPADVEELLAQDYVKDPSQTIDTLVKSFIQKFGERIIISRFARLDASDPR</sequence>
<comment type="function">
    <text evidence="5 6">Associates with the EF-Tu.GDP complex and induces the exchange of GDP to GTP. It remains bound to the aminoacyl-tRNA.EF-Tu.GTP complex up to the GTP hydrolysis stage on the ribosome.</text>
</comment>
<dbReference type="GO" id="GO:0003746">
    <property type="term" value="F:translation elongation factor activity"/>
    <property type="evidence" value="ECO:0007669"/>
    <property type="project" value="UniProtKB-UniRule"/>
</dbReference>
<dbReference type="PANTHER" id="PTHR11741">
    <property type="entry name" value="ELONGATION FACTOR TS"/>
    <property type="match status" value="1"/>
</dbReference>
<evidence type="ECO:0000313" key="10">
    <source>
        <dbReference type="Proteomes" id="UP000177140"/>
    </source>
</evidence>
<dbReference type="PROSITE" id="PS01127">
    <property type="entry name" value="EF_TS_2"/>
    <property type="match status" value="1"/>
</dbReference>
<gene>
    <name evidence="5" type="primary">tsf</name>
    <name evidence="9" type="ORF">A2556_00290</name>
</gene>
<dbReference type="AlphaFoldDB" id="A0A1G2QN74"/>
<evidence type="ECO:0000313" key="9">
    <source>
        <dbReference type="EMBL" id="OHA61559.1"/>
    </source>
</evidence>
<dbReference type="SUPFAM" id="SSF46934">
    <property type="entry name" value="UBA-like"/>
    <property type="match status" value="1"/>
</dbReference>
<organism evidence="9 10">
    <name type="scientific">Candidatus Vogelbacteria bacterium RIFOXYD2_FULL_44_9</name>
    <dbReference type="NCBI Taxonomy" id="1802441"/>
    <lineage>
        <taxon>Bacteria</taxon>
        <taxon>Candidatus Vogeliibacteriota</taxon>
    </lineage>
</organism>
<feature type="region of interest" description="Involved in Mg(2+) ion dislocation from EF-Tu" evidence="5">
    <location>
        <begin position="80"/>
        <end position="83"/>
    </location>
</feature>
<dbReference type="FunFam" id="1.10.8.10:FF:000001">
    <property type="entry name" value="Elongation factor Ts"/>
    <property type="match status" value="1"/>
</dbReference>
<feature type="domain" description="Translation elongation factor EFTs/EF1B dimerisation" evidence="8">
    <location>
        <begin position="71"/>
        <end position="149"/>
    </location>
</feature>
<accession>A0A1G2QN74</accession>
<evidence type="ECO:0000256" key="7">
    <source>
        <dbReference type="RuleBase" id="RU000643"/>
    </source>
</evidence>
<keyword evidence="5" id="KW-0963">Cytoplasm</keyword>
<keyword evidence="3 5" id="KW-0251">Elongation factor</keyword>
<dbReference type="GO" id="GO:0005737">
    <property type="term" value="C:cytoplasm"/>
    <property type="evidence" value="ECO:0007669"/>
    <property type="project" value="UniProtKB-SubCell"/>
</dbReference>
<dbReference type="InterPro" id="IPR018101">
    <property type="entry name" value="Transl_elong_Ts_CS"/>
</dbReference>
<evidence type="ECO:0000256" key="1">
    <source>
        <dbReference type="ARBA" id="ARBA00005532"/>
    </source>
</evidence>
<keyword evidence="4 5" id="KW-0648">Protein biosynthesis</keyword>
<dbReference type="InterPro" id="IPR009060">
    <property type="entry name" value="UBA-like_sf"/>
</dbReference>
<dbReference type="InterPro" id="IPR036402">
    <property type="entry name" value="EF-Ts_dimer_sf"/>
</dbReference>
<dbReference type="SUPFAM" id="SSF54713">
    <property type="entry name" value="Elongation factor Ts (EF-Ts), dimerisation domain"/>
    <property type="match status" value="1"/>
</dbReference>
<dbReference type="CDD" id="cd14275">
    <property type="entry name" value="UBA_EF-Ts"/>
    <property type="match status" value="1"/>
</dbReference>
<dbReference type="InterPro" id="IPR014039">
    <property type="entry name" value="Transl_elong_EFTs/EF1B_dimer"/>
</dbReference>
<comment type="similarity">
    <text evidence="1 5 6">Belongs to the EF-Ts family.</text>
</comment>
<dbReference type="NCBIfam" id="TIGR00116">
    <property type="entry name" value="tsf"/>
    <property type="match status" value="1"/>
</dbReference>
<dbReference type="HAMAP" id="MF_00050">
    <property type="entry name" value="EF_Ts"/>
    <property type="match status" value="1"/>
</dbReference>
<evidence type="ECO:0000256" key="2">
    <source>
        <dbReference type="ARBA" id="ARBA00016956"/>
    </source>
</evidence>
<evidence type="ECO:0000256" key="6">
    <source>
        <dbReference type="RuleBase" id="RU000642"/>
    </source>
</evidence>
<dbReference type="Gene3D" id="3.30.479.20">
    <property type="entry name" value="Elongation factor Ts, dimerisation domain"/>
    <property type="match status" value="1"/>
</dbReference>
<comment type="subcellular location">
    <subcellularLocation>
        <location evidence="5 7">Cytoplasm</location>
    </subcellularLocation>
</comment>
<protein>
    <recommendedName>
        <fullName evidence="2 5">Elongation factor Ts</fullName>
        <shortName evidence="5">EF-Ts</shortName>
    </recommendedName>
</protein>
<evidence type="ECO:0000256" key="3">
    <source>
        <dbReference type="ARBA" id="ARBA00022768"/>
    </source>
</evidence>
<evidence type="ECO:0000256" key="4">
    <source>
        <dbReference type="ARBA" id="ARBA00022917"/>
    </source>
</evidence>
<proteinExistence type="inferred from homology"/>
<dbReference type="Proteomes" id="UP000177140">
    <property type="component" value="Unassembled WGS sequence"/>
</dbReference>
<reference evidence="9 10" key="1">
    <citation type="journal article" date="2016" name="Nat. Commun.">
        <title>Thousands of microbial genomes shed light on interconnected biogeochemical processes in an aquifer system.</title>
        <authorList>
            <person name="Anantharaman K."/>
            <person name="Brown C.T."/>
            <person name="Hug L.A."/>
            <person name="Sharon I."/>
            <person name="Castelle C.J."/>
            <person name="Probst A.J."/>
            <person name="Thomas B.C."/>
            <person name="Singh A."/>
            <person name="Wilkins M.J."/>
            <person name="Karaoz U."/>
            <person name="Brodie E.L."/>
            <person name="Williams K.H."/>
            <person name="Hubbard S.S."/>
            <person name="Banfield J.F."/>
        </authorList>
    </citation>
    <scope>NUCLEOTIDE SEQUENCE [LARGE SCALE GENOMIC DNA]</scope>
</reference>
<evidence type="ECO:0000256" key="5">
    <source>
        <dbReference type="HAMAP-Rule" id="MF_00050"/>
    </source>
</evidence>
<evidence type="ECO:0000259" key="8">
    <source>
        <dbReference type="Pfam" id="PF00889"/>
    </source>
</evidence>
<name>A0A1G2QN74_9BACT</name>